<name>A0A0T5YV35_9GAMM</name>
<feature type="compositionally biased region" description="Polar residues" evidence="1">
    <location>
        <begin position="1"/>
        <end position="11"/>
    </location>
</feature>
<sequence length="183" mass="19788">MPLQSLEQNLIQPLPSPLTPPSRDAKSGATLSTAATSEALNLQASQQPLELLYRSALAKLNEILAPELGPQAIEQAAKQDFTPEATAERIVGFATGFFGGFLENHPEMEQDSALNEFIELIGGGIEQGFAEARGILKGLEILNGEIEQNVDKTYELVQQGLERFRLAIMEQLGLSENKDATPA</sequence>
<feature type="domain" description="DUF5610" evidence="2">
    <location>
        <begin position="46"/>
        <end position="164"/>
    </location>
</feature>
<dbReference type="InterPro" id="IPR041651">
    <property type="entry name" value="DUF5610"/>
</dbReference>
<evidence type="ECO:0000313" key="3">
    <source>
        <dbReference type="EMBL" id="KRT54401.1"/>
    </source>
</evidence>
<reference evidence="3 4" key="1">
    <citation type="submission" date="2015-11" db="EMBL/GenBank/DDBJ databases">
        <title>The genome of Candidatus Endoriftia persephone in Ridgeia piscesae and population structure of the North Eastern Pacific vestimentiferan symbionts.</title>
        <authorList>
            <person name="Perez M."/>
            <person name="Juniper K.S."/>
        </authorList>
    </citation>
    <scope>NUCLEOTIDE SEQUENCE [LARGE SCALE GENOMIC DNA]</scope>
    <source>
        <strain evidence="3">Ind11</strain>
    </source>
</reference>
<dbReference type="RefSeq" id="WP_060528274.1">
    <property type="nucleotide sequence ID" value="NZ_KQ557121.1"/>
</dbReference>
<dbReference type="Pfam" id="PF18433">
    <property type="entry name" value="DUF5610"/>
    <property type="match status" value="1"/>
</dbReference>
<evidence type="ECO:0000259" key="2">
    <source>
        <dbReference type="Pfam" id="PF18433"/>
    </source>
</evidence>
<protein>
    <recommendedName>
        <fullName evidence="2">DUF5610 domain-containing protein</fullName>
    </recommendedName>
</protein>
<dbReference type="OrthoDB" id="7366224at2"/>
<accession>A0A0T5YV35</accession>
<comment type="caution">
    <text evidence="3">The sequence shown here is derived from an EMBL/GenBank/DDBJ whole genome shotgun (WGS) entry which is preliminary data.</text>
</comment>
<organism evidence="3 4">
    <name type="scientific">endosymbiont of Ridgeia piscesae</name>
    <dbReference type="NCBI Taxonomy" id="54398"/>
    <lineage>
        <taxon>Bacteria</taxon>
        <taxon>Pseudomonadati</taxon>
        <taxon>Pseudomonadota</taxon>
        <taxon>Gammaproteobacteria</taxon>
        <taxon>sulfur-oxidizing symbionts</taxon>
    </lineage>
</organism>
<feature type="region of interest" description="Disordered" evidence="1">
    <location>
        <begin position="1"/>
        <end position="28"/>
    </location>
</feature>
<keyword evidence="4" id="KW-1185">Reference proteome</keyword>
<dbReference type="Proteomes" id="UP000051634">
    <property type="component" value="Unassembled WGS sequence"/>
</dbReference>
<proteinExistence type="predicted"/>
<gene>
    <name evidence="3" type="ORF">Ga0074115_10537</name>
</gene>
<dbReference type="AlphaFoldDB" id="A0A0T5YV35"/>
<evidence type="ECO:0000313" key="4">
    <source>
        <dbReference type="Proteomes" id="UP000051634"/>
    </source>
</evidence>
<dbReference type="PATRIC" id="fig|54398.3.peg.1031"/>
<dbReference type="Gene3D" id="1.10.132.90">
    <property type="match status" value="1"/>
</dbReference>
<evidence type="ECO:0000256" key="1">
    <source>
        <dbReference type="SAM" id="MobiDB-lite"/>
    </source>
</evidence>
<dbReference type="EMBL" id="LDXT01000091">
    <property type="protein sequence ID" value="KRT54401.1"/>
    <property type="molecule type" value="Genomic_DNA"/>
</dbReference>